<dbReference type="InterPro" id="IPR054722">
    <property type="entry name" value="PolX-like_BBD"/>
</dbReference>
<feature type="domain" description="Retrovirus-related Pol polyprotein from transposon TNT 1-94-like beta-barrel" evidence="1">
    <location>
        <begin position="19"/>
        <end position="96"/>
    </location>
</feature>
<dbReference type="AlphaFoldDB" id="A0A8J4RBI0"/>
<accession>A0A8J4RBI0</accession>
<dbReference type="Pfam" id="PF22936">
    <property type="entry name" value="Pol_BBD"/>
    <property type="match status" value="1"/>
</dbReference>
<gene>
    <name evidence="2" type="ORF">CMV_011096</name>
</gene>
<evidence type="ECO:0000313" key="3">
    <source>
        <dbReference type="Proteomes" id="UP000737018"/>
    </source>
</evidence>
<organism evidence="2 3">
    <name type="scientific">Castanea mollissima</name>
    <name type="common">Chinese chestnut</name>
    <dbReference type="NCBI Taxonomy" id="60419"/>
    <lineage>
        <taxon>Eukaryota</taxon>
        <taxon>Viridiplantae</taxon>
        <taxon>Streptophyta</taxon>
        <taxon>Embryophyta</taxon>
        <taxon>Tracheophyta</taxon>
        <taxon>Spermatophyta</taxon>
        <taxon>Magnoliopsida</taxon>
        <taxon>eudicotyledons</taxon>
        <taxon>Gunneridae</taxon>
        <taxon>Pentapetalae</taxon>
        <taxon>rosids</taxon>
        <taxon>fabids</taxon>
        <taxon>Fagales</taxon>
        <taxon>Fagaceae</taxon>
        <taxon>Castanea</taxon>
    </lineage>
</organism>
<reference evidence="2" key="1">
    <citation type="submission" date="2020-03" db="EMBL/GenBank/DDBJ databases">
        <title>Castanea mollissima Vanexum genome sequencing.</title>
        <authorList>
            <person name="Staton M."/>
        </authorList>
    </citation>
    <scope>NUCLEOTIDE SEQUENCE</scope>
    <source>
        <tissue evidence="2">Leaf</tissue>
    </source>
</reference>
<dbReference type="Proteomes" id="UP000737018">
    <property type="component" value="Unassembled WGS sequence"/>
</dbReference>
<name>A0A8J4RBI0_9ROSI</name>
<sequence length="185" mass="20520">MVAQSNSLFAEEEEEEQSWYVDSGANQHITVDLENLNLSREPYQGSVDVAVGNGSSLPIANTSSTTLTAQNSTFQLKTVLHCSDVPVNLLSIQKFCAENDCFFILTATYFLVKEIQTGRVLLHKHSRNGLYPIPLHRLSFHKLWGLTAFLGVQTSTLFEPPMVSTCRNPSTFQSSSIVLTWCCAT</sequence>
<dbReference type="EMBL" id="JRKL02001335">
    <property type="protein sequence ID" value="KAF3964644.1"/>
    <property type="molecule type" value="Genomic_DNA"/>
</dbReference>
<dbReference type="OrthoDB" id="1740159at2759"/>
<evidence type="ECO:0000259" key="1">
    <source>
        <dbReference type="Pfam" id="PF22936"/>
    </source>
</evidence>
<comment type="caution">
    <text evidence="2">The sequence shown here is derived from an EMBL/GenBank/DDBJ whole genome shotgun (WGS) entry which is preliminary data.</text>
</comment>
<protein>
    <recommendedName>
        <fullName evidence="1">Retrovirus-related Pol polyprotein from transposon TNT 1-94-like beta-barrel domain-containing protein</fullName>
    </recommendedName>
</protein>
<evidence type="ECO:0000313" key="2">
    <source>
        <dbReference type="EMBL" id="KAF3964644.1"/>
    </source>
</evidence>
<proteinExistence type="predicted"/>
<keyword evidence="3" id="KW-1185">Reference proteome</keyword>